<dbReference type="PANTHER" id="PTHR34580">
    <property type="match status" value="1"/>
</dbReference>
<protein>
    <submittedName>
        <fullName evidence="2">WYL domain-containing protein</fullName>
    </submittedName>
</protein>
<dbReference type="PANTHER" id="PTHR34580:SF3">
    <property type="entry name" value="PROTEIN PAFB"/>
    <property type="match status" value="1"/>
</dbReference>
<reference evidence="2 3" key="1">
    <citation type="submission" date="2019-11" db="EMBL/GenBank/DDBJ databases">
        <title>Caenimonas koreensis gen. nov., sp. nov., isolated from activated sludge.</title>
        <authorList>
            <person name="Seung H.R."/>
        </authorList>
    </citation>
    <scope>NUCLEOTIDE SEQUENCE [LARGE SCALE GENOMIC DNA]</scope>
    <source>
        <strain evidence="2 3">EMB320</strain>
    </source>
</reference>
<evidence type="ECO:0000313" key="3">
    <source>
        <dbReference type="Proteomes" id="UP000487350"/>
    </source>
</evidence>
<organism evidence="2 3">
    <name type="scientific">Caenimonas koreensis DSM 17982</name>
    <dbReference type="NCBI Taxonomy" id="1121255"/>
    <lineage>
        <taxon>Bacteria</taxon>
        <taxon>Pseudomonadati</taxon>
        <taxon>Pseudomonadota</taxon>
        <taxon>Betaproteobacteria</taxon>
        <taxon>Burkholderiales</taxon>
        <taxon>Comamonadaceae</taxon>
        <taxon>Caenimonas</taxon>
    </lineage>
</organism>
<evidence type="ECO:0000259" key="1">
    <source>
        <dbReference type="Pfam" id="PF13280"/>
    </source>
</evidence>
<dbReference type="PROSITE" id="PS52050">
    <property type="entry name" value="WYL"/>
    <property type="match status" value="1"/>
</dbReference>
<proteinExistence type="predicted"/>
<dbReference type="OrthoDB" id="8555652at2"/>
<dbReference type="Proteomes" id="UP000487350">
    <property type="component" value="Unassembled WGS sequence"/>
</dbReference>
<dbReference type="Pfam" id="PF13280">
    <property type="entry name" value="WYL"/>
    <property type="match status" value="1"/>
</dbReference>
<evidence type="ECO:0000313" key="2">
    <source>
        <dbReference type="EMBL" id="MRD47427.1"/>
    </source>
</evidence>
<accession>A0A844B7E3</accession>
<dbReference type="AlphaFoldDB" id="A0A844B7E3"/>
<gene>
    <name evidence="2" type="ORF">GHT07_09070</name>
</gene>
<dbReference type="InterPro" id="IPR051534">
    <property type="entry name" value="CBASS_pafABC_assoc_protein"/>
</dbReference>
<name>A0A844B7E3_9BURK</name>
<comment type="caution">
    <text evidence="2">The sequence shown here is derived from an EMBL/GenBank/DDBJ whole genome shotgun (WGS) entry which is preliminary data.</text>
</comment>
<dbReference type="EMBL" id="WJBU01000008">
    <property type="protein sequence ID" value="MRD47427.1"/>
    <property type="molecule type" value="Genomic_DNA"/>
</dbReference>
<dbReference type="InterPro" id="IPR026881">
    <property type="entry name" value="WYL_dom"/>
</dbReference>
<sequence>MSEFVRLSQYPVLLGGRLGMTRRELMSRHGISPATFKRDLVKLREQMQVPVRFDRATGRYRVESSQPATAAQALWFSGDEVLGLLTMQRVLAELSGGKLGAKLRPLGAKLNQLMATNGLPESAVADRLHVVPPDERGPAPPLFVVAASATLARKRMKVTHSDRQTGEVQECEISPQRLVHYRDNWYIDAWCHQQDNLRSFPVSWLGSAQAMDEDAIEVEPQVVALKLGARYA</sequence>
<keyword evidence="3" id="KW-1185">Reference proteome</keyword>
<feature type="domain" description="WYL" evidence="1">
    <location>
        <begin position="145"/>
        <end position="208"/>
    </location>
</feature>